<protein>
    <submittedName>
        <fullName evidence="2">Uncharacterized protein</fullName>
    </submittedName>
</protein>
<sequence>MPKGDGSSCTESPLKGSIMDEEFEFVPKEAERSMEDSVSLVEETCEDVRVFASDGGDATIINNDSTEDRGKGENLEEEEATNHGRQTMDGRGIRGVVPMSVGDRCTMENICKFNKMEAIEGNILKPLLEYRPFAIQRDLTTGLVKVWVSWRKAFKLAWRLVPFSIYNVTLFANMKKIVEFHEDDLSVTELARMI</sequence>
<comment type="caution">
    <text evidence="2">The sequence shown here is derived from an EMBL/GenBank/DDBJ whole genome shotgun (WGS) entry which is preliminary data.</text>
</comment>
<evidence type="ECO:0000313" key="2">
    <source>
        <dbReference type="EMBL" id="KAJ8424514.1"/>
    </source>
</evidence>
<evidence type="ECO:0000256" key="1">
    <source>
        <dbReference type="SAM" id="MobiDB-lite"/>
    </source>
</evidence>
<dbReference type="EMBL" id="JAKOGI010001661">
    <property type="protein sequence ID" value="KAJ8424514.1"/>
    <property type="molecule type" value="Genomic_DNA"/>
</dbReference>
<feature type="compositionally biased region" description="Basic and acidic residues" evidence="1">
    <location>
        <begin position="66"/>
        <end position="92"/>
    </location>
</feature>
<name>A0A9Q1GS21_9CARY</name>
<dbReference type="OrthoDB" id="1433100at2759"/>
<accession>A0A9Q1GS21</accession>
<gene>
    <name evidence="2" type="ORF">Cgig2_025776</name>
</gene>
<feature type="region of interest" description="Disordered" evidence="1">
    <location>
        <begin position="1"/>
        <end position="20"/>
    </location>
</feature>
<organism evidence="2 3">
    <name type="scientific">Carnegiea gigantea</name>
    <dbReference type="NCBI Taxonomy" id="171969"/>
    <lineage>
        <taxon>Eukaryota</taxon>
        <taxon>Viridiplantae</taxon>
        <taxon>Streptophyta</taxon>
        <taxon>Embryophyta</taxon>
        <taxon>Tracheophyta</taxon>
        <taxon>Spermatophyta</taxon>
        <taxon>Magnoliopsida</taxon>
        <taxon>eudicotyledons</taxon>
        <taxon>Gunneridae</taxon>
        <taxon>Pentapetalae</taxon>
        <taxon>Caryophyllales</taxon>
        <taxon>Cactineae</taxon>
        <taxon>Cactaceae</taxon>
        <taxon>Cactoideae</taxon>
        <taxon>Echinocereeae</taxon>
        <taxon>Carnegiea</taxon>
    </lineage>
</organism>
<feature type="region of interest" description="Disordered" evidence="1">
    <location>
        <begin position="56"/>
        <end position="93"/>
    </location>
</feature>
<reference evidence="2" key="1">
    <citation type="submission" date="2022-04" db="EMBL/GenBank/DDBJ databases">
        <title>Carnegiea gigantea Genome sequencing and assembly v2.</title>
        <authorList>
            <person name="Copetti D."/>
            <person name="Sanderson M.J."/>
            <person name="Burquez A."/>
            <person name="Wojciechowski M.F."/>
        </authorList>
    </citation>
    <scope>NUCLEOTIDE SEQUENCE</scope>
    <source>
        <strain evidence="2">SGP5-SGP5p</strain>
        <tissue evidence="2">Aerial part</tissue>
    </source>
</reference>
<dbReference type="AlphaFoldDB" id="A0A9Q1GS21"/>
<evidence type="ECO:0000313" key="3">
    <source>
        <dbReference type="Proteomes" id="UP001153076"/>
    </source>
</evidence>
<dbReference type="Proteomes" id="UP001153076">
    <property type="component" value="Unassembled WGS sequence"/>
</dbReference>
<proteinExistence type="predicted"/>
<keyword evidence="3" id="KW-1185">Reference proteome</keyword>